<dbReference type="Proteomes" id="UP000183815">
    <property type="component" value="Unassembled WGS sequence"/>
</dbReference>
<name>A0A1J5THA6_9ARCH</name>
<gene>
    <name evidence="2" type="ORF">BEU04_01905</name>
</gene>
<organism evidence="2 3">
    <name type="scientific">Marine Group III euryarchaeote CG-Bathy1</name>
    <dbReference type="NCBI Taxonomy" id="1889001"/>
    <lineage>
        <taxon>Archaea</taxon>
        <taxon>Methanobacteriati</taxon>
        <taxon>Thermoplasmatota</taxon>
        <taxon>Thermoplasmata</taxon>
        <taxon>Candidatus Thermoprofundales</taxon>
    </lineage>
</organism>
<keyword evidence="1" id="KW-1133">Transmembrane helix</keyword>
<protein>
    <submittedName>
        <fullName evidence="2">Uncharacterized protein</fullName>
    </submittedName>
</protein>
<accession>A0A1J5THA6</accession>
<dbReference type="AlphaFoldDB" id="A0A1J5THA6"/>
<comment type="caution">
    <text evidence="2">The sequence shown here is derived from an EMBL/GenBank/DDBJ whole genome shotgun (WGS) entry which is preliminary data.</text>
</comment>
<keyword evidence="1" id="KW-0812">Transmembrane</keyword>
<keyword evidence="1" id="KW-0472">Membrane</keyword>
<reference evidence="2 3" key="1">
    <citation type="submission" date="2016-08" db="EMBL/GenBank/DDBJ databases">
        <title>New Insights into Marine Group III Euryarchaeota, from dark to light.</title>
        <authorList>
            <person name="Haro-Moreno J.M."/>
            <person name="Rodriguez-Valera F."/>
            <person name="Lopez-Garcia P."/>
            <person name="Moreira D."/>
            <person name="Martin-Cuadrado A.B."/>
        </authorList>
    </citation>
    <scope>NUCLEOTIDE SEQUENCE [LARGE SCALE GENOMIC DNA]</scope>
    <source>
        <strain evidence="2">CG-Bathy1</strain>
    </source>
</reference>
<evidence type="ECO:0000313" key="3">
    <source>
        <dbReference type="Proteomes" id="UP000183815"/>
    </source>
</evidence>
<dbReference type="EMBL" id="MIYU01000016">
    <property type="protein sequence ID" value="OIR15677.1"/>
    <property type="molecule type" value="Genomic_DNA"/>
</dbReference>
<evidence type="ECO:0000313" key="2">
    <source>
        <dbReference type="EMBL" id="OIR15677.1"/>
    </source>
</evidence>
<feature type="transmembrane region" description="Helical" evidence="1">
    <location>
        <begin position="46"/>
        <end position="67"/>
    </location>
</feature>
<feature type="transmembrane region" description="Helical" evidence="1">
    <location>
        <begin position="14"/>
        <end position="34"/>
    </location>
</feature>
<proteinExistence type="predicted"/>
<evidence type="ECO:0000256" key="1">
    <source>
        <dbReference type="SAM" id="Phobius"/>
    </source>
</evidence>
<sequence length="171" mass="19836">MNNQSITHSEGREWVVASLSIAFVWLLCVLFIKLNSLNFNSQSLSSFYFIIQFLFLLIGLYSLYLLFQGYYFRNGRAVLSKKNGIHVLNSIKKSLNSENINLFEDNCVFAPSFGFWTSIGRLQFEEGEVEIKEIWLNRFFFRTQIAIRGIPSFDKLIINSIKDTSFSVDLN</sequence>